<protein>
    <recommendedName>
        <fullName evidence="3">Tyr recombinase domain-containing protein</fullName>
    </recommendedName>
</protein>
<dbReference type="Proteomes" id="UP000541610">
    <property type="component" value="Unassembled WGS sequence"/>
</dbReference>
<evidence type="ECO:0008006" key="3">
    <source>
        <dbReference type="Google" id="ProtNLM"/>
    </source>
</evidence>
<dbReference type="GO" id="GO:0006310">
    <property type="term" value="P:DNA recombination"/>
    <property type="evidence" value="ECO:0007669"/>
    <property type="project" value="InterPro"/>
</dbReference>
<proteinExistence type="predicted"/>
<dbReference type="EMBL" id="JABANP010000458">
    <property type="protein sequence ID" value="KAF4682102.1"/>
    <property type="molecule type" value="Genomic_DNA"/>
</dbReference>
<dbReference type="InterPro" id="IPR013762">
    <property type="entry name" value="Integrase-like_cat_sf"/>
</dbReference>
<dbReference type="Gene3D" id="1.10.443.10">
    <property type="entry name" value="Intergrase catalytic core"/>
    <property type="match status" value="1"/>
</dbReference>
<sequence>MDQLGESQARRAWQVVGPTCFPLCIEDLQLFVWVLTKANYAFNSIATFVGGLRSRNKSLGSDLSPSEAFRLKHILQAAKTATADVLGVFHNWPPKRFRGAAAMLIGICGLLRAEELLALKWEDVFTTTAEGSDSLVLGLTIKSSKTDQVAAGQTAYVACTASVLGPRDVHVSYTK</sequence>
<dbReference type="GO" id="GO:0015074">
    <property type="term" value="P:DNA integration"/>
    <property type="evidence" value="ECO:0007669"/>
    <property type="project" value="InterPro"/>
</dbReference>
<reference evidence="1 2" key="1">
    <citation type="submission" date="2020-04" db="EMBL/GenBank/DDBJ databases">
        <title>Perkinsus olseni comparative genomics.</title>
        <authorList>
            <person name="Bogema D.R."/>
        </authorList>
    </citation>
    <scope>NUCLEOTIDE SEQUENCE [LARGE SCALE GENOMIC DNA]</scope>
    <source>
        <strain evidence="1">00978-12</strain>
    </source>
</reference>
<accession>A0A7J6NDY8</accession>
<gene>
    <name evidence="1" type="ORF">FOZ60_011054</name>
</gene>
<comment type="caution">
    <text evidence="1">The sequence shown here is derived from an EMBL/GenBank/DDBJ whole genome shotgun (WGS) entry which is preliminary data.</text>
</comment>
<evidence type="ECO:0000313" key="2">
    <source>
        <dbReference type="Proteomes" id="UP000541610"/>
    </source>
</evidence>
<evidence type="ECO:0000313" key="1">
    <source>
        <dbReference type="EMBL" id="KAF4682102.1"/>
    </source>
</evidence>
<dbReference type="AlphaFoldDB" id="A0A7J6NDY8"/>
<name>A0A7J6NDY8_PEROL</name>
<dbReference type="GO" id="GO:0003677">
    <property type="term" value="F:DNA binding"/>
    <property type="evidence" value="ECO:0007669"/>
    <property type="project" value="InterPro"/>
</dbReference>
<organism evidence="1 2">
    <name type="scientific">Perkinsus olseni</name>
    <name type="common">Perkinsus atlanticus</name>
    <dbReference type="NCBI Taxonomy" id="32597"/>
    <lineage>
        <taxon>Eukaryota</taxon>
        <taxon>Sar</taxon>
        <taxon>Alveolata</taxon>
        <taxon>Perkinsozoa</taxon>
        <taxon>Perkinsea</taxon>
        <taxon>Perkinsida</taxon>
        <taxon>Perkinsidae</taxon>
        <taxon>Perkinsus</taxon>
    </lineage>
</organism>